<accession>A0A409VZM9</accession>
<evidence type="ECO:0000313" key="3">
    <source>
        <dbReference type="Proteomes" id="UP000284706"/>
    </source>
</evidence>
<name>A0A409VZM9_9AGAR</name>
<proteinExistence type="predicted"/>
<dbReference type="Proteomes" id="UP000284706">
    <property type="component" value="Unassembled WGS sequence"/>
</dbReference>
<sequence>MANRSAMWRMRRAWPGDGGEKGGELDPASAPLEGQCLRSVEKDGQVRIDVRQQGMDTTTTAEPVGGAATAHVHSSKP</sequence>
<evidence type="ECO:0000313" key="2">
    <source>
        <dbReference type="EMBL" id="PPQ71714.1"/>
    </source>
</evidence>
<protein>
    <submittedName>
        <fullName evidence="2">Uncharacterized protein</fullName>
    </submittedName>
</protein>
<gene>
    <name evidence="2" type="ORF">CVT26_007630</name>
</gene>
<dbReference type="AlphaFoldDB" id="A0A409VZM9"/>
<comment type="caution">
    <text evidence="2">The sequence shown here is derived from an EMBL/GenBank/DDBJ whole genome shotgun (WGS) entry which is preliminary data.</text>
</comment>
<dbReference type="InParanoid" id="A0A409VZM9"/>
<feature type="region of interest" description="Disordered" evidence="1">
    <location>
        <begin position="53"/>
        <end position="77"/>
    </location>
</feature>
<evidence type="ECO:0000256" key="1">
    <source>
        <dbReference type="SAM" id="MobiDB-lite"/>
    </source>
</evidence>
<feature type="region of interest" description="Disordered" evidence="1">
    <location>
        <begin position="1"/>
        <end position="31"/>
    </location>
</feature>
<reference evidence="2 3" key="1">
    <citation type="journal article" date="2018" name="Evol. Lett.">
        <title>Horizontal gene cluster transfer increased hallucinogenic mushroom diversity.</title>
        <authorList>
            <person name="Reynolds H.T."/>
            <person name="Vijayakumar V."/>
            <person name="Gluck-Thaler E."/>
            <person name="Korotkin H.B."/>
            <person name="Matheny P.B."/>
            <person name="Slot J.C."/>
        </authorList>
    </citation>
    <scope>NUCLEOTIDE SEQUENCE [LARGE SCALE GENOMIC DNA]</scope>
    <source>
        <strain evidence="2 3">SRW20</strain>
    </source>
</reference>
<organism evidence="2 3">
    <name type="scientific">Gymnopilus dilepis</name>
    <dbReference type="NCBI Taxonomy" id="231916"/>
    <lineage>
        <taxon>Eukaryota</taxon>
        <taxon>Fungi</taxon>
        <taxon>Dikarya</taxon>
        <taxon>Basidiomycota</taxon>
        <taxon>Agaricomycotina</taxon>
        <taxon>Agaricomycetes</taxon>
        <taxon>Agaricomycetidae</taxon>
        <taxon>Agaricales</taxon>
        <taxon>Agaricineae</taxon>
        <taxon>Hymenogastraceae</taxon>
        <taxon>Gymnopilus</taxon>
    </lineage>
</organism>
<keyword evidence="3" id="KW-1185">Reference proteome</keyword>
<dbReference type="EMBL" id="NHYE01005491">
    <property type="protein sequence ID" value="PPQ71714.1"/>
    <property type="molecule type" value="Genomic_DNA"/>
</dbReference>